<dbReference type="RefSeq" id="WP_005539858.1">
    <property type="nucleotide sequence ID" value="NZ_JH378830.1"/>
</dbReference>
<dbReference type="Proteomes" id="UP000003011">
    <property type="component" value="Unassembled WGS sequence"/>
</dbReference>
<evidence type="ECO:0000313" key="6">
    <source>
        <dbReference type="EMBL" id="EHI56161.1"/>
    </source>
</evidence>
<dbReference type="GO" id="GO:0009396">
    <property type="term" value="P:folic acid-containing compound biosynthetic process"/>
    <property type="evidence" value="ECO:0007669"/>
    <property type="project" value="TreeGrafter"/>
</dbReference>
<dbReference type="Gene3D" id="3.40.50.10420">
    <property type="entry name" value="NagB/RpiA/CoA transferase-like"/>
    <property type="match status" value="1"/>
</dbReference>
<dbReference type="SUPFAM" id="SSF100950">
    <property type="entry name" value="NagB/RpiA/CoA transferase-like"/>
    <property type="match status" value="1"/>
</dbReference>
<keyword evidence="5" id="KW-0479">Metal-binding</keyword>
<keyword evidence="2 4" id="KW-0547">Nucleotide-binding</keyword>
<dbReference type="STRING" id="679200.HMPREF9333_00691"/>
<dbReference type="AlphaFoldDB" id="G5GGK1"/>
<dbReference type="PIRSF" id="PIRSF006806">
    <property type="entry name" value="FTHF_cligase"/>
    <property type="match status" value="1"/>
</dbReference>
<dbReference type="InterPro" id="IPR002698">
    <property type="entry name" value="FTHF_cligase"/>
</dbReference>
<dbReference type="InterPro" id="IPR037171">
    <property type="entry name" value="NagB/RpiA_transferase-like"/>
</dbReference>
<evidence type="ECO:0000313" key="7">
    <source>
        <dbReference type="Proteomes" id="UP000003011"/>
    </source>
</evidence>
<comment type="similarity">
    <text evidence="1 5">Belongs to the 5-formyltetrahydrofolate cyclo-ligase family.</text>
</comment>
<comment type="caution">
    <text evidence="6">The sequence shown here is derived from an EMBL/GenBank/DDBJ whole genome shotgun (WGS) entry which is preliminary data.</text>
</comment>
<comment type="catalytic activity">
    <reaction evidence="5">
        <text>(6S)-5-formyl-5,6,7,8-tetrahydrofolate + ATP = (6R)-5,10-methenyltetrahydrofolate + ADP + phosphate</text>
        <dbReference type="Rhea" id="RHEA:10488"/>
        <dbReference type="ChEBI" id="CHEBI:30616"/>
        <dbReference type="ChEBI" id="CHEBI:43474"/>
        <dbReference type="ChEBI" id="CHEBI:57455"/>
        <dbReference type="ChEBI" id="CHEBI:57457"/>
        <dbReference type="ChEBI" id="CHEBI:456216"/>
        <dbReference type="EC" id="6.3.3.2"/>
    </reaction>
</comment>
<reference evidence="6 7" key="1">
    <citation type="submission" date="2011-08" db="EMBL/GenBank/DDBJ databases">
        <title>The Genome Sequence of Johnsonella ignava ATCC 51276.</title>
        <authorList>
            <consortium name="The Broad Institute Genome Sequencing Platform"/>
            <person name="Earl A."/>
            <person name="Ward D."/>
            <person name="Feldgarden M."/>
            <person name="Gevers D."/>
            <person name="Izard J."/>
            <person name="Blanton J.M."/>
            <person name="Baranova O.V."/>
            <person name="Dewhirst F.E."/>
            <person name="Young S.K."/>
            <person name="Zeng Q."/>
            <person name="Gargeya S."/>
            <person name="Fitzgerald M."/>
            <person name="Haas B."/>
            <person name="Abouelleil A."/>
            <person name="Alvarado L."/>
            <person name="Arachchi H.M."/>
            <person name="Berlin A."/>
            <person name="Brown A."/>
            <person name="Chapman S.B."/>
            <person name="Chen Z."/>
            <person name="Dunbar C."/>
            <person name="Freedman E."/>
            <person name="Gearin G."/>
            <person name="Gellesch M."/>
            <person name="Goldberg J."/>
            <person name="Griggs A."/>
            <person name="Gujja S."/>
            <person name="Heiman D."/>
            <person name="Howarth C."/>
            <person name="Larson L."/>
            <person name="Lui A."/>
            <person name="MacDonald P.J.P."/>
            <person name="Montmayeur A."/>
            <person name="Murphy C."/>
            <person name="Neiman D."/>
            <person name="Pearson M."/>
            <person name="Priest M."/>
            <person name="Roberts A."/>
            <person name="Saif S."/>
            <person name="Shea T."/>
            <person name="Shenoy N."/>
            <person name="Sisk P."/>
            <person name="Stolte C."/>
            <person name="Sykes S."/>
            <person name="Wortman J."/>
            <person name="Nusbaum C."/>
            <person name="Birren B."/>
        </authorList>
    </citation>
    <scope>NUCLEOTIDE SEQUENCE [LARGE SCALE GENOMIC DNA]</scope>
    <source>
        <strain evidence="6 7">ATCC 51276</strain>
    </source>
</reference>
<dbReference type="GO" id="GO:0035999">
    <property type="term" value="P:tetrahydrofolate interconversion"/>
    <property type="evidence" value="ECO:0007669"/>
    <property type="project" value="TreeGrafter"/>
</dbReference>
<name>G5GGK1_9FIRM</name>
<accession>G5GGK1</accession>
<dbReference type="GO" id="GO:0005524">
    <property type="term" value="F:ATP binding"/>
    <property type="evidence" value="ECO:0007669"/>
    <property type="project" value="UniProtKB-KW"/>
</dbReference>
<evidence type="ECO:0000256" key="1">
    <source>
        <dbReference type="ARBA" id="ARBA00010638"/>
    </source>
</evidence>
<gene>
    <name evidence="6" type="ORF">HMPREF9333_00691</name>
</gene>
<dbReference type="InterPro" id="IPR024185">
    <property type="entry name" value="FTHF_cligase-like_sf"/>
</dbReference>
<evidence type="ECO:0000256" key="5">
    <source>
        <dbReference type="RuleBase" id="RU361279"/>
    </source>
</evidence>
<feature type="binding site" evidence="4">
    <location>
        <begin position="199"/>
        <end position="207"/>
    </location>
    <ligand>
        <name>ATP</name>
        <dbReference type="ChEBI" id="CHEBI:30616"/>
    </ligand>
</feature>
<dbReference type="PANTHER" id="PTHR23407">
    <property type="entry name" value="ATPASE INHIBITOR/5-FORMYLTETRAHYDROFOLATE CYCLO-LIGASE"/>
    <property type="match status" value="1"/>
</dbReference>
<comment type="cofactor">
    <cofactor evidence="5">
        <name>Mg(2+)</name>
        <dbReference type="ChEBI" id="CHEBI:18420"/>
    </cofactor>
</comment>
<evidence type="ECO:0000256" key="3">
    <source>
        <dbReference type="ARBA" id="ARBA00022840"/>
    </source>
</evidence>
<dbReference type="OrthoDB" id="9801938at2"/>
<dbReference type="GO" id="GO:0046872">
    <property type="term" value="F:metal ion binding"/>
    <property type="evidence" value="ECO:0007669"/>
    <property type="project" value="UniProtKB-KW"/>
</dbReference>
<dbReference type="HOGENOM" id="CLU_1105999_0_0_9"/>
<dbReference type="eggNOG" id="COG0212">
    <property type="taxonomic scope" value="Bacteria"/>
</dbReference>
<dbReference type="EMBL" id="ACZL01000012">
    <property type="protein sequence ID" value="EHI56161.1"/>
    <property type="molecule type" value="Genomic_DNA"/>
</dbReference>
<dbReference type="NCBIfam" id="TIGR02727">
    <property type="entry name" value="MTHFS_bact"/>
    <property type="match status" value="1"/>
</dbReference>
<protein>
    <recommendedName>
        <fullName evidence="5">5-formyltetrahydrofolate cyclo-ligase</fullName>
        <ecNumber evidence="5">6.3.3.2</ecNumber>
    </recommendedName>
</protein>
<dbReference type="Pfam" id="PF01812">
    <property type="entry name" value="5-FTHF_cyc-lig"/>
    <property type="match status" value="1"/>
</dbReference>
<organism evidence="6 7">
    <name type="scientific">Johnsonella ignava ATCC 51276</name>
    <dbReference type="NCBI Taxonomy" id="679200"/>
    <lineage>
        <taxon>Bacteria</taxon>
        <taxon>Bacillati</taxon>
        <taxon>Bacillota</taxon>
        <taxon>Clostridia</taxon>
        <taxon>Lachnospirales</taxon>
        <taxon>Lachnospiraceae</taxon>
        <taxon>Johnsonella</taxon>
    </lineage>
</organism>
<evidence type="ECO:0000256" key="2">
    <source>
        <dbReference type="ARBA" id="ARBA00022741"/>
    </source>
</evidence>
<keyword evidence="7" id="KW-1185">Reference proteome</keyword>
<dbReference type="GO" id="GO:0030272">
    <property type="term" value="F:5-formyltetrahydrofolate cyclo-ligase activity"/>
    <property type="evidence" value="ECO:0007669"/>
    <property type="project" value="UniProtKB-EC"/>
</dbReference>
<dbReference type="EC" id="6.3.3.2" evidence="5"/>
<keyword evidence="3 4" id="KW-0067">ATP-binding</keyword>
<feature type="binding site" evidence="4">
    <location>
        <position position="104"/>
    </location>
    <ligand>
        <name>substrate</name>
    </ligand>
</feature>
<proteinExistence type="inferred from homology"/>
<keyword evidence="5" id="KW-0460">Magnesium</keyword>
<sequence>MINHNNAKINDIPSDDLKKKIRKKLIALRDGMDISKKSEKELNIINKAENIIKNILDKNSYNKNIDNKNTGNDTIYQNNVINDFSGKKYIRNLYIFAYRAKGNEVDLIQLIKKLWNKEIFSESGYTDIQLAFPKIENKKMEFYTAASEDDFAPGHFGILEPVIQNDNVHKIDFKALAADKNNTVIVLVPGVGFSKNGHRMGYGAGYYDKYFEGACDFNNVVLVGIAFDFQIYDIPYDSYDIIMEYMATNQV</sequence>
<dbReference type="PANTHER" id="PTHR23407:SF1">
    <property type="entry name" value="5-FORMYLTETRAHYDROFOLATE CYCLO-LIGASE"/>
    <property type="match status" value="1"/>
</dbReference>
<dbReference type="PATRIC" id="fig|679200.3.peg.727"/>
<evidence type="ECO:0000256" key="4">
    <source>
        <dbReference type="PIRSR" id="PIRSR006806-1"/>
    </source>
</evidence>